<comment type="similarity">
    <text evidence="1">Belongs to the glycosyltransferase 2 family.</text>
</comment>
<dbReference type="AlphaFoldDB" id="A0AAW4NP13"/>
<dbReference type="PANTHER" id="PTHR43685">
    <property type="entry name" value="GLYCOSYLTRANSFERASE"/>
    <property type="match status" value="1"/>
</dbReference>
<comment type="caution">
    <text evidence="5">The sequence shown here is derived from an EMBL/GenBank/DDBJ whole genome shotgun (WGS) entry which is preliminary data.</text>
</comment>
<dbReference type="PANTHER" id="PTHR43685:SF5">
    <property type="entry name" value="GLYCOSYLTRANSFERASE EPSE-RELATED"/>
    <property type="match status" value="1"/>
</dbReference>
<feature type="domain" description="Glycosyltransferase 2-like" evidence="4">
    <location>
        <begin position="4"/>
        <end position="157"/>
    </location>
</feature>
<evidence type="ECO:0000256" key="3">
    <source>
        <dbReference type="ARBA" id="ARBA00022679"/>
    </source>
</evidence>
<gene>
    <name evidence="5" type="ORF">KZY68_03000</name>
</gene>
<dbReference type="GO" id="GO:0016757">
    <property type="term" value="F:glycosyltransferase activity"/>
    <property type="evidence" value="ECO:0007669"/>
    <property type="project" value="UniProtKB-KW"/>
</dbReference>
<evidence type="ECO:0000259" key="4">
    <source>
        <dbReference type="Pfam" id="PF00535"/>
    </source>
</evidence>
<accession>A0AAW4NP13</accession>
<proteinExistence type="inferred from homology"/>
<dbReference type="InterPro" id="IPR001173">
    <property type="entry name" value="Glyco_trans_2-like"/>
</dbReference>
<dbReference type="RefSeq" id="WP_219427365.1">
    <property type="nucleotide sequence ID" value="NZ_JAHXRD010000003.1"/>
</dbReference>
<dbReference type="Pfam" id="PF00535">
    <property type="entry name" value="Glycos_transf_2"/>
    <property type="match status" value="1"/>
</dbReference>
<evidence type="ECO:0000313" key="6">
    <source>
        <dbReference type="Proteomes" id="UP001196873"/>
    </source>
</evidence>
<name>A0AAW4NP13_9BACT</name>
<dbReference type="EMBL" id="JAHXRF010000003">
    <property type="protein sequence ID" value="MBW4865005.1"/>
    <property type="molecule type" value="Genomic_DNA"/>
</dbReference>
<sequence>MNFSVLMSVYLREKPHHLEQALDSLLAQTVQPSEVVIVEDGPLTEALHAVIAAFKQRFPTTVSVVLPRNLGLGLALNHGLKQCRFPIIARMDSDDIAMPLRFEKQLAVMQNHEEIDFVGSWIDEFFGSTDNVISVRKVPQMQQDILHFAHYRNPMNHPTVMFRKAVVEAVHGYCDVQFFEDYDLWARALQAGCCFYNMQESLLWFRLTDESFRRRGGISYIKAEIRFQKRLYRSGFINLFTFLKNVMLRLIVRLLPNRMRRFIYVLSIRK</sequence>
<protein>
    <submittedName>
        <fullName evidence="5">Glycosyltransferase</fullName>
        <ecNumber evidence="5">2.4.-.-</ecNumber>
    </submittedName>
</protein>
<dbReference type="EC" id="2.4.-.-" evidence="5"/>
<dbReference type="InterPro" id="IPR050834">
    <property type="entry name" value="Glycosyltransf_2"/>
</dbReference>
<evidence type="ECO:0000256" key="1">
    <source>
        <dbReference type="ARBA" id="ARBA00006739"/>
    </source>
</evidence>
<evidence type="ECO:0000313" key="5">
    <source>
        <dbReference type="EMBL" id="MBW4865005.1"/>
    </source>
</evidence>
<organism evidence="5 6">
    <name type="scientific">Segatella salivae</name>
    <dbReference type="NCBI Taxonomy" id="228604"/>
    <lineage>
        <taxon>Bacteria</taxon>
        <taxon>Pseudomonadati</taxon>
        <taxon>Bacteroidota</taxon>
        <taxon>Bacteroidia</taxon>
        <taxon>Bacteroidales</taxon>
        <taxon>Prevotellaceae</taxon>
        <taxon>Segatella</taxon>
    </lineage>
</organism>
<evidence type="ECO:0000256" key="2">
    <source>
        <dbReference type="ARBA" id="ARBA00022676"/>
    </source>
</evidence>
<dbReference type="Proteomes" id="UP001196873">
    <property type="component" value="Unassembled WGS sequence"/>
</dbReference>
<keyword evidence="2 5" id="KW-0328">Glycosyltransferase</keyword>
<keyword evidence="3 5" id="KW-0808">Transferase</keyword>
<reference evidence="5" key="1">
    <citation type="submission" date="2021-07" db="EMBL/GenBank/DDBJ databases">
        <title>Genomic diversity and antimicrobial resistance of Prevotella spp. isolated from chronic lung disease airways.</title>
        <authorList>
            <person name="Webb K.A."/>
            <person name="Olagoke O.S."/>
            <person name="Baird T."/>
            <person name="Neill J."/>
            <person name="Pham A."/>
            <person name="Wells T.J."/>
            <person name="Ramsay K.A."/>
            <person name="Bell S.C."/>
            <person name="Sarovich D.S."/>
            <person name="Price E.P."/>
        </authorList>
    </citation>
    <scope>NUCLEOTIDE SEQUENCE</scope>
    <source>
        <strain evidence="5">SCHI0047.S.3</strain>
    </source>
</reference>